<evidence type="ECO:0000256" key="1">
    <source>
        <dbReference type="SAM" id="MobiDB-lite"/>
    </source>
</evidence>
<dbReference type="EMBL" id="NIVC01000104">
    <property type="protein sequence ID" value="PAA90747.1"/>
    <property type="molecule type" value="Genomic_DNA"/>
</dbReference>
<feature type="non-terminal residue" evidence="2">
    <location>
        <position position="1"/>
    </location>
</feature>
<gene>
    <name evidence="2" type="ORF">BOX15_Mlig021387g1</name>
</gene>
<feature type="region of interest" description="Disordered" evidence="1">
    <location>
        <begin position="96"/>
        <end position="123"/>
    </location>
</feature>
<feature type="non-terminal residue" evidence="2">
    <location>
        <position position="459"/>
    </location>
</feature>
<proteinExistence type="predicted"/>
<dbReference type="AlphaFoldDB" id="A0A267GZK5"/>
<feature type="compositionally biased region" description="Pro residues" evidence="1">
    <location>
        <begin position="442"/>
        <end position="459"/>
    </location>
</feature>
<feature type="region of interest" description="Disordered" evidence="1">
    <location>
        <begin position="312"/>
        <end position="459"/>
    </location>
</feature>
<feature type="compositionally biased region" description="Polar residues" evidence="1">
    <location>
        <begin position="331"/>
        <end position="363"/>
    </location>
</feature>
<name>A0A267GZK5_9PLAT</name>
<comment type="caution">
    <text evidence="2">The sequence shown here is derived from an EMBL/GenBank/DDBJ whole genome shotgun (WGS) entry which is preliminary data.</text>
</comment>
<reference evidence="2 3" key="1">
    <citation type="submission" date="2017-06" db="EMBL/GenBank/DDBJ databases">
        <title>A platform for efficient transgenesis in Macrostomum lignano, a flatworm model organism for stem cell research.</title>
        <authorList>
            <person name="Berezikov E."/>
        </authorList>
    </citation>
    <scope>NUCLEOTIDE SEQUENCE [LARGE SCALE GENOMIC DNA]</scope>
    <source>
        <strain evidence="2">DV1</strain>
        <tissue evidence="2">Whole organism</tissue>
    </source>
</reference>
<keyword evidence="3" id="KW-1185">Reference proteome</keyword>
<accession>A0A267GZK5</accession>
<organism evidence="2 3">
    <name type="scientific">Macrostomum lignano</name>
    <dbReference type="NCBI Taxonomy" id="282301"/>
    <lineage>
        <taxon>Eukaryota</taxon>
        <taxon>Metazoa</taxon>
        <taxon>Spiralia</taxon>
        <taxon>Lophotrochozoa</taxon>
        <taxon>Platyhelminthes</taxon>
        <taxon>Rhabditophora</taxon>
        <taxon>Macrostomorpha</taxon>
        <taxon>Macrostomida</taxon>
        <taxon>Macrostomidae</taxon>
        <taxon>Macrostomum</taxon>
    </lineage>
</organism>
<evidence type="ECO:0000313" key="3">
    <source>
        <dbReference type="Proteomes" id="UP000215902"/>
    </source>
</evidence>
<sequence>QHLQPSRLTKKLLCNQSNDSTHLDPPVLYNDNLTLENRLSKLFQPVRTVKQAMPMVQQEVQPADGVDDDCLKKIEDNLTELEQESQSLFQKKMRLMKAEQQRKTEKIEEKPRPKRSDKEMRILEVEKETKRLIKHNEEQKQLIREMEQRQEASKEQAEENDSVSSEESQESNQHDPTIDADEEVAQMMALALGFNQVDSTAEPVWAEWNDKSDDDPMITENPNEVSEFCSDLMNSFGSAFESLKRRGYYDSKDDIDSELIRDYKAMIANKDDLKCLFGIGKCGPNKKLDCPVHTRSGAGFKSGAFCCPGLSEDKKQSAPSAQSDDHKSTFRDAQSSSSRQHQSTARGARYSSSQQHQSTARDAQSSSSHQHQSTARDAQSSSTREHRTEKLQPSICDLPASTPPGQIILLTPPQDQPIPSTPPDQIILSTPPDQIILSTPPQDRPIPSTPPNQLIPPSS</sequence>
<feature type="region of interest" description="Disordered" evidence="1">
    <location>
        <begin position="144"/>
        <end position="176"/>
    </location>
</feature>
<feature type="compositionally biased region" description="Low complexity" evidence="1">
    <location>
        <begin position="364"/>
        <end position="373"/>
    </location>
</feature>
<protein>
    <submittedName>
        <fullName evidence="2">Uncharacterized protein</fullName>
    </submittedName>
</protein>
<dbReference type="Proteomes" id="UP000215902">
    <property type="component" value="Unassembled WGS sequence"/>
</dbReference>
<evidence type="ECO:0000313" key="2">
    <source>
        <dbReference type="EMBL" id="PAA90747.1"/>
    </source>
</evidence>
<feature type="compositionally biased region" description="Basic and acidic residues" evidence="1">
    <location>
        <begin position="144"/>
        <end position="157"/>
    </location>
</feature>